<dbReference type="EMBL" id="BAABHQ010000002">
    <property type="protein sequence ID" value="GAA4867003.1"/>
    <property type="molecule type" value="Genomic_DNA"/>
</dbReference>
<keyword evidence="3" id="KW-1185">Reference proteome</keyword>
<evidence type="ECO:0008006" key="4">
    <source>
        <dbReference type="Google" id="ProtNLM"/>
    </source>
</evidence>
<comment type="caution">
    <text evidence="2">The sequence shown here is derived from an EMBL/GenBank/DDBJ whole genome shotgun (WGS) entry which is preliminary data.</text>
</comment>
<dbReference type="PROSITE" id="PS51318">
    <property type="entry name" value="TAT"/>
    <property type="match status" value="1"/>
</dbReference>
<evidence type="ECO:0000313" key="2">
    <source>
        <dbReference type="EMBL" id="GAA4867003.1"/>
    </source>
</evidence>
<sequence>MRTDTTRPQAPAGRVVGAPRTRRTGLVVAAGVLTTALTLATALGTPVARADPPPPLGAPASRDDLRAADEGPQRWAPPLAGMTTGVEVAQGTARLSTTRDGTETGPAALRGAQRQGLLDLGAHQFATPVNRVDAPVQGDVPAGSEVTVDVRGQDADGQWSEWIPVAPGAPAILPEPTRTVAARLALLAPAGVPGPVVRSLEVLADQVPTDPRAITPRASYRVFATREGLVGGTTANGHRIVANDQFVALPSRRALSPKGRGDYSVRVCTDAGRCATVPVWDVGPWNTKDDYWNPPAQREQWKDLPQGRPQAQAAYENRYNGGRDGFGRQVKNPAGIDLADGTFWGLGLRTNAFVTVDYLWTAKSAALGRAVTNGAGPVVERAGADAAAADSGVVGDGAQVEVQCQVAGSTVAGTQGTSNLWLRTRPDRYVPAAWIQGAPPVPPCA</sequence>
<evidence type="ECO:0000256" key="1">
    <source>
        <dbReference type="SAM" id="MobiDB-lite"/>
    </source>
</evidence>
<reference evidence="3" key="1">
    <citation type="journal article" date="2019" name="Int. J. Syst. Evol. Microbiol.">
        <title>The Global Catalogue of Microorganisms (GCM) 10K type strain sequencing project: providing services to taxonomists for standard genome sequencing and annotation.</title>
        <authorList>
            <consortium name="The Broad Institute Genomics Platform"/>
            <consortium name="The Broad Institute Genome Sequencing Center for Infectious Disease"/>
            <person name="Wu L."/>
            <person name="Ma J."/>
        </authorList>
    </citation>
    <scope>NUCLEOTIDE SEQUENCE [LARGE SCALE GENOMIC DNA]</scope>
    <source>
        <strain evidence="3">JCM 17983</strain>
    </source>
</reference>
<protein>
    <recommendedName>
        <fullName evidence="4">Secreted protein</fullName>
    </recommendedName>
</protein>
<proteinExistence type="predicted"/>
<feature type="compositionally biased region" description="Basic and acidic residues" evidence="1">
    <location>
        <begin position="61"/>
        <end position="72"/>
    </location>
</feature>
<gene>
    <name evidence="2" type="ORF">GCM10023203_14430</name>
</gene>
<name>A0ABP9E342_9PSEU</name>
<feature type="region of interest" description="Disordered" evidence="1">
    <location>
        <begin position="46"/>
        <end position="79"/>
    </location>
</feature>
<dbReference type="InterPro" id="IPR006311">
    <property type="entry name" value="TAT_signal"/>
</dbReference>
<dbReference type="Proteomes" id="UP001500457">
    <property type="component" value="Unassembled WGS sequence"/>
</dbReference>
<evidence type="ECO:0000313" key="3">
    <source>
        <dbReference type="Proteomes" id="UP001500457"/>
    </source>
</evidence>
<accession>A0ABP9E342</accession>
<organism evidence="2 3">
    <name type="scientific">Actinomycetospora straminea</name>
    <dbReference type="NCBI Taxonomy" id="663607"/>
    <lineage>
        <taxon>Bacteria</taxon>
        <taxon>Bacillati</taxon>
        <taxon>Actinomycetota</taxon>
        <taxon>Actinomycetes</taxon>
        <taxon>Pseudonocardiales</taxon>
        <taxon>Pseudonocardiaceae</taxon>
        <taxon>Actinomycetospora</taxon>
    </lineage>
</organism>